<proteinExistence type="predicted"/>
<accession>A0A2I1IN82</accession>
<protein>
    <submittedName>
        <fullName evidence="1">Uncharacterized protein</fullName>
    </submittedName>
</protein>
<comment type="caution">
    <text evidence="1">The sequence shown here is derived from an EMBL/GenBank/DDBJ whole genome shotgun (WGS) entry which is preliminary data.</text>
</comment>
<dbReference type="GeneID" id="35865863"/>
<sequence>MSADDELVISFIPPAGWERVDVDPERRDAQLYKVLNPLRNTVANWHEVYPKMRQALSSTYEQAWQAGIRMVYTTSPDAHGVENLVATFMIGLTPPASAFGNEQEELDTISEALMEDQESLGQDDVMNLMPVEVPELGRGIQAAAVASARAITGSGPADAKLVHFRTFIPVADHVLVTTGISPQVEVADTLFELFALITTSVRISKE</sequence>
<dbReference type="RefSeq" id="WP_024332463.1">
    <property type="nucleotide sequence ID" value="NZ_JASOXK010000025.1"/>
</dbReference>
<dbReference type="STRING" id="33007.HMPREF3198_01117"/>
<dbReference type="Proteomes" id="UP000235122">
    <property type="component" value="Unassembled WGS sequence"/>
</dbReference>
<keyword evidence="2" id="KW-1185">Reference proteome</keyword>
<reference evidence="1 2" key="1">
    <citation type="submission" date="2017-12" db="EMBL/GenBank/DDBJ databases">
        <title>Phylogenetic diversity of female urinary microbiome.</title>
        <authorList>
            <person name="Thomas-White K."/>
            <person name="Wolfe A.J."/>
        </authorList>
    </citation>
    <scope>NUCLEOTIDE SEQUENCE [LARGE SCALE GENOMIC DNA]</scope>
    <source>
        <strain evidence="1 2">UMB0402</strain>
    </source>
</reference>
<dbReference type="AlphaFoldDB" id="A0A2I1IN82"/>
<gene>
    <name evidence="1" type="ORF">CYJ19_07035</name>
</gene>
<name>A0A2I1IN82_9ACTO</name>
<evidence type="ECO:0000313" key="1">
    <source>
        <dbReference type="EMBL" id="PKY72588.1"/>
    </source>
</evidence>
<organism evidence="1 2">
    <name type="scientific">Winkia neuii</name>
    <dbReference type="NCBI Taxonomy" id="33007"/>
    <lineage>
        <taxon>Bacteria</taxon>
        <taxon>Bacillati</taxon>
        <taxon>Actinomycetota</taxon>
        <taxon>Actinomycetes</taxon>
        <taxon>Actinomycetales</taxon>
        <taxon>Actinomycetaceae</taxon>
        <taxon>Winkia</taxon>
    </lineage>
</organism>
<dbReference type="EMBL" id="PKKO01000003">
    <property type="protein sequence ID" value="PKY72588.1"/>
    <property type="molecule type" value="Genomic_DNA"/>
</dbReference>
<evidence type="ECO:0000313" key="2">
    <source>
        <dbReference type="Proteomes" id="UP000235122"/>
    </source>
</evidence>